<dbReference type="NCBIfam" id="TIGR00589">
    <property type="entry name" value="ogt"/>
    <property type="match status" value="1"/>
</dbReference>
<organism evidence="8 9">
    <name type="scientific">Rhodococcus ruber</name>
    <dbReference type="NCBI Taxonomy" id="1830"/>
    <lineage>
        <taxon>Bacteria</taxon>
        <taxon>Bacillati</taxon>
        <taxon>Actinomycetota</taxon>
        <taxon>Actinomycetes</taxon>
        <taxon>Mycobacteriales</taxon>
        <taxon>Nocardiaceae</taxon>
        <taxon>Rhodococcus</taxon>
    </lineage>
</organism>
<dbReference type="PANTHER" id="PTHR10815:SF5">
    <property type="entry name" value="METHYLATED-DNA--PROTEIN-CYSTEINE METHYLTRANSFERASE"/>
    <property type="match status" value="1"/>
</dbReference>
<keyword evidence="9" id="KW-1185">Reference proteome</keyword>
<dbReference type="InterPro" id="IPR036388">
    <property type="entry name" value="WH-like_DNA-bd_sf"/>
</dbReference>
<keyword evidence="5" id="KW-0234">DNA repair</keyword>
<evidence type="ECO:0000256" key="1">
    <source>
        <dbReference type="ARBA" id="ARBA00001286"/>
    </source>
</evidence>
<evidence type="ECO:0000313" key="9">
    <source>
        <dbReference type="Proteomes" id="UP001081071"/>
    </source>
</evidence>
<dbReference type="InterPro" id="IPR036631">
    <property type="entry name" value="MGMT_N_sf"/>
</dbReference>
<dbReference type="Gene3D" id="3.30.160.70">
    <property type="entry name" value="Methylated DNA-protein cysteine methyltransferase domain"/>
    <property type="match status" value="1"/>
</dbReference>
<dbReference type="SUPFAM" id="SSF53155">
    <property type="entry name" value="Methylated DNA-protein cysteine methyltransferase domain"/>
    <property type="match status" value="1"/>
</dbReference>
<name>A0ABT4MNT2_9NOCA</name>
<evidence type="ECO:0000313" key="8">
    <source>
        <dbReference type="EMBL" id="MCZ4521675.1"/>
    </source>
</evidence>
<dbReference type="RefSeq" id="WP_269608136.1">
    <property type="nucleotide sequence ID" value="NZ_JAPWIJ010000013.1"/>
</dbReference>
<dbReference type="InterPro" id="IPR001497">
    <property type="entry name" value="MethylDNA_cys_MeTrfase_AS"/>
</dbReference>
<feature type="domain" description="Methylated-DNA-[protein]-cysteine S-methyltransferase DNA binding" evidence="7">
    <location>
        <begin position="83"/>
        <end position="165"/>
    </location>
</feature>
<reference evidence="8" key="1">
    <citation type="submission" date="2022-12" db="EMBL/GenBank/DDBJ databases">
        <authorList>
            <person name="Krivoruchko A.V."/>
            <person name="Elkin A."/>
        </authorList>
    </citation>
    <scope>NUCLEOTIDE SEQUENCE</scope>
    <source>
        <strain evidence="8">IEGM 1391</strain>
    </source>
</reference>
<keyword evidence="3" id="KW-0808">Transferase</keyword>
<accession>A0ABT4MNT2</accession>
<sequence>MPSSTLFDTAIGRCGVAWTDEGIVAVALPEPSDEAMDDYLASFGAAHGQVDALAADAIDRIVGLLDGRAVDMRSIPLVLDVSEFDASVYTVCSEIPRGSTLTYGDIARRLGHPGAAQAVGGALGRNPVPIIVPCHRVLGAGTEVGGFSAPGGANTKQLILGIEGVPGFGEPTLF</sequence>
<dbReference type="PANTHER" id="PTHR10815">
    <property type="entry name" value="METHYLATED-DNA--PROTEIN-CYSTEINE METHYLTRANSFERASE"/>
    <property type="match status" value="1"/>
</dbReference>
<comment type="catalytic activity">
    <reaction evidence="1">
        <text>a 4-O-methyl-thymidine in DNA + L-cysteinyl-[protein] = a thymidine in DNA + S-methyl-L-cysteinyl-[protein]</text>
        <dbReference type="Rhea" id="RHEA:53428"/>
        <dbReference type="Rhea" id="RHEA-COMP:10131"/>
        <dbReference type="Rhea" id="RHEA-COMP:10132"/>
        <dbReference type="Rhea" id="RHEA-COMP:13555"/>
        <dbReference type="Rhea" id="RHEA-COMP:13556"/>
        <dbReference type="ChEBI" id="CHEBI:29950"/>
        <dbReference type="ChEBI" id="CHEBI:82612"/>
        <dbReference type="ChEBI" id="CHEBI:137386"/>
        <dbReference type="ChEBI" id="CHEBI:137387"/>
        <dbReference type="EC" id="2.1.1.63"/>
    </reaction>
</comment>
<dbReference type="Pfam" id="PF01035">
    <property type="entry name" value="DNA_binding_1"/>
    <property type="match status" value="1"/>
</dbReference>
<gene>
    <name evidence="8" type="ORF">O4220_24420</name>
</gene>
<evidence type="ECO:0000259" key="7">
    <source>
        <dbReference type="Pfam" id="PF01035"/>
    </source>
</evidence>
<dbReference type="Gene3D" id="1.10.10.10">
    <property type="entry name" value="Winged helix-like DNA-binding domain superfamily/Winged helix DNA-binding domain"/>
    <property type="match status" value="1"/>
</dbReference>
<keyword evidence="2" id="KW-0489">Methyltransferase</keyword>
<dbReference type="SUPFAM" id="SSF46767">
    <property type="entry name" value="Methylated DNA-protein cysteine methyltransferase, C-terminal domain"/>
    <property type="match status" value="1"/>
</dbReference>
<proteinExistence type="predicted"/>
<dbReference type="InterPro" id="IPR014048">
    <property type="entry name" value="MethylDNA_cys_MeTrfase_DNA-bd"/>
</dbReference>
<evidence type="ECO:0000256" key="2">
    <source>
        <dbReference type="ARBA" id="ARBA00022603"/>
    </source>
</evidence>
<comment type="catalytic activity">
    <reaction evidence="6">
        <text>a 6-O-methyl-2'-deoxyguanosine in DNA + L-cysteinyl-[protein] = S-methyl-L-cysteinyl-[protein] + a 2'-deoxyguanosine in DNA</text>
        <dbReference type="Rhea" id="RHEA:24000"/>
        <dbReference type="Rhea" id="RHEA-COMP:10131"/>
        <dbReference type="Rhea" id="RHEA-COMP:10132"/>
        <dbReference type="Rhea" id="RHEA-COMP:11367"/>
        <dbReference type="Rhea" id="RHEA-COMP:11368"/>
        <dbReference type="ChEBI" id="CHEBI:29950"/>
        <dbReference type="ChEBI" id="CHEBI:82612"/>
        <dbReference type="ChEBI" id="CHEBI:85445"/>
        <dbReference type="ChEBI" id="CHEBI:85448"/>
        <dbReference type="EC" id="2.1.1.63"/>
    </reaction>
</comment>
<dbReference type="EMBL" id="JAPWIJ010000013">
    <property type="protein sequence ID" value="MCZ4521675.1"/>
    <property type="molecule type" value="Genomic_DNA"/>
</dbReference>
<dbReference type="PROSITE" id="PS00374">
    <property type="entry name" value="MGMT"/>
    <property type="match status" value="1"/>
</dbReference>
<evidence type="ECO:0000256" key="5">
    <source>
        <dbReference type="ARBA" id="ARBA00023204"/>
    </source>
</evidence>
<evidence type="ECO:0000256" key="4">
    <source>
        <dbReference type="ARBA" id="ARBA00022763"/>
    </source>
</evidence>
<keyword evidence="4" id="KW-0227">DNA damage</keyword>
<dbReference type="InterPro" id="IPR036217">
    <property type="entry name" value="MethylDNA_cys_MeTrfase_DNAb"/>
</dbReference>
<dbReference type="Proteomes" id="UP001081071">
    <property type="component" value="Unassembled WGS sequence"/>
</dbReference>
<dbReference type="CDD" id="cd06445">
    <property type="entry name" value="ATase"/>
    <property type="match status" value="1"/>
</dbReference>
<comment type="caution">
    <text evidence="8">The sequence shown here is derived from an EMBL/GenBank/DDBJ whole genome shotgun (WGS) entry which is preliminary data.</text>
</comment>
<evidence type="ECO:0000256" key="3">
    <source>
        <dbReference type="ARBA" id="ARBA00022679"/>
    </source>
</evidence>
<protein>
    <submittedName>
        <fullName evidence="8">Methylated-DNA--[protein]-cysteine S-methyltransferase</fullName>
    </submittedName>
</protein>
<evidence type="ECO:0000256" key="6">
    <source>
        <dbReference type="ARBA" id="ARBA00049348"/>
    </source>
</evidence>